<proteinExistence type="predicted"/>
<accession>A0ABN7RI41</accession>
<keyword evidence="2" id="KW-0812">Transmembrane</keyword>
<evidence type="ECO:0000256" key="1">
    <source>
        <dbReference type="SAM" id="MobiDB-lite"/>
    </source>
</evidence>
<protein>
    <submittedName>
        <fullName evidence="3">Oidioi.mRNA.OKI2018_I69.PAR.g8913.t1.cds</fullName>
    </submittedName>
</protein>
<keyword evidence="2" id="KW-0472">Membrane</keyword>
<feature type="transmembrane region" description="Helical" evidence="2">
    <location>
        <begin position="41"/>
        <end position="61"/>
    </location>
</feature>
<feature type="region of interest" description="Disordered" evidence="1">
    <location>
        <begin position="274"/>
        <end position="310"/>
    </location>
</feature>
<feature type="region of interest" description="Disordered" evidence="1">
    <location>
        <begin position="172"/>
        <end position="215"/>
    </location>
</feature>
<feature type="transmembrane region" description="Helical" evidence="2">
    <location>
        <begin position="81"/>
        <end position="100"/>
    </location>
</feature>
<organism evidence="3 4">
    <name type="scientific">Oikopleura dioica</name>
    <name type="common">Tunicate</name>
    <dbReference type="NCBI Taxonomy" id="34765"/>
    <lineage>
        <taxon>Eukaryota</taxon>
        <taxon>Metazoa</taxon>
        <taxon>Chordata</taxon>
        <taxon>Tunicata</taxon>
        <taxon>Appendicularia</taxon>
        <taxon>Copelata</taxon>
        <taxon>Oikopleuridae</taxon>
        <taxon>Oikopleura</taxon>
    </lineage>
</organism>
<reference evidence="3 4" key="1">
    <citation type="submission" date="2021-04" db="EMBL/GenBank/DDBJ databases">
        <authorList>
            <person name="Bliznina A."/>
        </authorList>
    </citation>
    <scope>NUCLEOTIDE SEQUENCE [LARGE SCALE GENOMIC DNA]</scope>
</reference>
<feature type="compositionally biased region" description="Low complexity" evidence="1">
    <location>
        <begin position="180"/>
        <end position="207"/>
    </location>
</feature>
<feature type="transmembrane region" description="Helical" evidence="2">
    <location>
        <begin position="12"/>
        <end position="35"/>
    </location>
</feature>
<dbReference type="EMBL" id="OU015568">
    <property type="protein sequence ID" value="CAG5078146.1"/>
    <property type="molecule type" value="Genomic_DNA"/>
</dbReference>
<sequence>MVQYSKQVKSTSIALLIFSLLTISIDAVLLATQIINDLLPTFGIGIFLGFFGILAGSYGICAAKATKAEFFFGKYNTSGCWSVFGAIFTFFGLFWLSFAFSCHAVCIAEYGSEDPSGFYKLLTGIVEIDDVQNLHDWTFDNTTKPDEDEGGEIPGTKAFMMGETLTTAAQEASSYEPDVSTSTSTTTSSGQTDSTSSTSTTATTTTTEDGERDNNGEIESLLDTYANKSYVIAYMSLYLSELVLIFILFIVFIILANSTGCCFCGSGVVDIEDEEKGDQDSNASESSDEEDSSSGSDSSDDSSDEGLVQF</sequence>
<evidence type="ECO:0000313" key="3">
    <source>
        <dbReference type="EMBL" id="CAG5078146.1"/>
    </source>
</evidence>
<evidence type="ECO:0000256" key="2">
    <source>
        <dbReference type="SAM" id="Phobius"/>
    </source>
</evidence>
<feature type="compositionally biased region" description="Acidic residues" evidence="1">
    <location>
        <begin position="286"/>
        <end position="304"/>
    </location>
</feature>
<name>A0ABN7RI41_OIKDI</name>
<evidence type="ECO:0000313" key="4">
    <source>
        <dbReference type="Proteomes" id="UP001158576"/>
    </source>
</evidence>
<keyword evidence="4" id="KW-1185">Reference proteome</keyword>
<keyword evidence="2" id="KW-1133">Transmembrane helix</keyword>
<gene>
    <name evidence="3" type="ORF">OKIOD_LOCUS471</name>
</gene>
<feature type="transmembrane region" description="Helical" evidence="2">
    <location>
        <begin position="231"/>
        <end position="256"/>
    </location>
</feature>
<dbReference type="Proteomes" id="UP001158576">
    <property type="component" value="Chromosome PAR"/>
</dbReference>